<dbReference type="InterPro" id="IPR036942">
    <property type="entry name" value="Beta-barrel_TonB_sf"/>
</dbReference>
<proteinExistence type="inferred from homology"/>
<keyword evidence="12" id="KW-0675">Receptor</keyword>
<evidence type="ECO:0000313" key="12">
    <source>
        <dbReference type="EMBL" id="PPK86172.1"/>
    </source>
</evidence>
<keyword evidence="13" id="KW-1185">Reference proteome</keyword>
<protein>
    <submittedName>
        <fullName evidence="12">Outer membrane receptor for ferrienterochelin and colicins</fullName>
    </submittedName>
</protein>
<keyword evidence="6 8" id="KW-0472">Membrane</keyword>
<keyword evidence="3 8" id="KW-1134">Transmembrane beta strand</keyword>
<comment type="subcellular location">
    <subcellularLocation>
        <location evidence="1 8">Cell outer membrane</location>
        <topology evidence="1 8">Multi-pass membrane protein</topology>
    </subcellularLocation>
</comment>
<evidence type="ECO:0000256" key="1">
    <source>
        <dbReference type="ARBA" id="ARBA00004571"/>
    </source>
</evidence>
<dbReference type="Pfam" id="PF07715">
    <property type="entry name" value="Plug"/>
    <property type="match status" value="1"/>
</dbReference>
<dbReference type="PANTHER" id="PTHR30069">
    <property type="entry name" value="TONB-DEPENDENT OUTER MEMBRANE RECEPTOR"/>
    <property type="match status" value="1"/>
</dbReference>
<keyword evidence="4 8" id="KW-0812">Transmembrane</keyword>
<comment type="similarity">
    <text evidence="8 9">Belongs to the TonB-dependent receptor family.</text>
</comment>
<feature type="domain" description="TonB-dependent receptor-like beta-barrel" evidence="10">
    <location>
        <begin position="299"/>
        <end position="722"/>
    </location>
</feature>
<evidence type="ECO:0000256" key="9">
    <source>
        <dbReference type="RuleBase" id="RU003357"/>
    </source>
</evidence>
<dbReference type="Pfam" id="PF00593">
    <property type="entry name" value="TonB_dep_Rec_b-barrel"/>
    <property type="match status" value="1"/>
</dbReference>
<reference evidence="12 13" key="1">
    <citation type="submission" date="2018-02" db="EMBL/GenBank/DDBJ databases">
        <title>Genomic Encyclopedia of Archaeal and Bacterial Type Strains, Phase II (KMG-II): from individual species to whole genera.</title>
        <authorList>
            <person name="Goeker M."/>
        </authorList>
    </citation>
    <scope>NUCLEOTIDE SEQUENCE [LARGE SCALE GENOMIC DNA]</scope>
    <source>
        <strain evidence="12 13">DSM 29526</strain>
    </source>
</reference>
<name>A0A2S6I4U3_9BACT</name>
<dbReference type="InterPro" id="IPR039426">
    <property type="entry name" value="TonB-dep_rcpt-like"/>
</dbReference>
<evidence type="ECO:0000256" key="7">
    <source>
        <dbReference type="ARBA" id="ARBA00023237"/>
    </source>
</evidence>
<dbReference type="Gene3D" id="2.40.170.20">
    <property type="entry name" value="TonB-dependent receptor, beta-barrel domain"/>
    <property type="match status" value="1"/>
</dbReference>
<evidence type="ECO:0000256" key="6">
    <source>
        <dbReference type="ARBA" id="ARBA00023136"/>
    </source>
</evidence>
<dbReference type="InterPro" id="IPR008969">
    <property type="entry name" value="CarboxyPept-like_regulatory"/>
</dbReference>
<gene>
    <name evidence="12" type="ORF">CLV84_3091</name>
</gene>
<dbReference type="RefSeq" id="WP_211295267.1">
    <property type="nucleotide sequence ID" value="NZ_PTJC01000006.1"/>
</dbReference>
<evidence type="ECO:0000256" key="3">
    <source>
        <dbReference type="ARBA" id="ARBA00022452"/>
    </source>
</evidence>
<evidence type="ECO:0000313" key="13">
    <source>
        <dbReference type="Proteomes" id="UP000237662"/>
    </source>
</evidence>
<dbReference type="GO" id="GO:0044718">
    <property type="term" value="P:siderophore transmembrane transport"/>
    <property type="evidence" value="ECO:0007669"/>
    <property type="project" value="TreeGrafter"/>
</dbReference>
<dbReference type="GO" id="GO:0009279">
    <property type="term" value="C:cell outer membrane"/>
    <property type="evidence" value="ECO:0007669"/>
    <property type="project" value="UniProtKB-SubCell"/>
</dbReference>
<dbReference type="SUPFAM" id="SSF49464">
    <property type="entry name" value="Carboxypeptidase regulatory domain-like"/>
    <property type="match status" value="1"/>
</dbReference>
<dbReference type="AlphaFoldDB" id="A0A2S6I4U3"/>
<dbReference type="PANTHER" id="PTHR30069:SF57">
    <property type="entry name" value="TONB-DEPENDENT RECEPTOR"/>
    <property type="match status" value="1"/>
</dbReference>
<evidence type="ECO:0000259" key="11">
    <source>
        <dbReference type="Pfam" id="PF07715"/>
    </source>
</evidence>
<dbReference type="Gene3D" id="2.170.130.10">
    <property type="entry name" value="TonB-dependent receptor, plug domain"/>
    <property type="match status" value="1"/>
</dbReference>
<dbReference type="EMBL" id="PTJC01000006">
    <property type="protein sequence ID" value="PPK86172.1"/>
    <property type="molecule type" value="Genomic_DNA"/>
</dbReference>
<organism evidence="12 13">
    <name type="scientific">Neolewinella xylanilytica</name>
    <dbReference type="NCBI Taxonomy" id="1514080"/>
    <lineage>
        <taxon>Bacteria</taxon>
        <taxon>Pseudomonadati</taxon>
        <taxon>Bacteroidota</taxon>
        <taxon>Saprospiria</taxon>
        <taxon>Saprospirales</taxon>
        <taxon>Lewinellaceae</taxon>
        <taxon>Neolewinella</taxon>
    </lineage>
</organism>
<accession>A0A2S6I4U3</accession>
<dbReference type="GO" id="GO:0015344">
    <property type="term" value="F:siderophore uptake transmembrane transporter activity"/>
    <property type="evidence" value="ECO:0007669"/>
    <property type="project" value="TreeGrafter"/>
</dbReference>
<dbReference type="InterPro" id="IPR037066">
    <property type="entry name" value="Plug_dom_sf"/>
</dbReference>
<feature type="domain" description="TonB-dependent receptor plug" evidence="11">
    <location>
        <begin position="150"/>
        <end position="254"/>
    </location>
</feature>
<keyword evidence="2 8" id="KW-0813">Transport</keyword>
<evidence type="ECO:0000256" key="4">
    <source>
        <dbReference type="ARBA" id="ARBA00022692"/>
    </source>
</evidence>
<dbReference type="Pfam" id="PF13715">
    <property type="entry name" value="CarbopepD_reg_2"/>
    <property type="match status" value="1"/>
</dbReference>
<dbReference type="PROSITE" id="PS52016">
    <property type="entry name" value="TONB_DEPENDENT_REC_3"/>
    <property type="match status" value="1"/>
</dbReference>
<keyword evidence="7 8" id="KW-0998">Cell outer membrane</keyword>
<evidence type="ECO:0000256" key="2">
    <source>
        <dbReference type="ARBA" id="ARBA00022448"/>
    </source>
</evidence>
<dbReference type="InterPro" id="IPR012910">
    <property type="entry name" value="Plug_dom"/>
</dbReference>
<keyword evidence="5 9" id="KW-0798">TonB box</keyword>
<dbReference type="SUPFAM" id="SSF56935">
    <property type="entry name" value="Porins"/>
    <property type="match status" value="1"/>
</dbReference>
<dbReference type="InterPro" id="IPR000531">
    <property type="entry name" value="Beta-barrel_TonB"/>
</dbReference>
<dbReference type="Proteomes" id="UP000237662">
    <property type="component" value="Unassembled WGS sequence"/>
</dbReference>
<evidence type="ECO:0000256" key="5">
    <source>
        <dbReference type="ARBA" id="ARBA00023077"/>
    </source>
</evidence>
<comment type="caution">
    <text evidence="12">The sequence shown here is derived from an EMBL/GenBank/DDBJ whole genome shotgun (WGS) entry which is preliminary data.</text>
</comment>
<sequence length="786" mass="86821">MRRKTEGWRRSAGGNDYQKGKRINSLDRLGCILAVILLSYLAGAQSATPMPHDRVVAGRVVGIDGGGVAGVTISVIGTAVGTYSDETGAFTVRVQEAADSLSIHFTRIGFHPHTERVTGSPKPLYVVLEKTAALLDEVVVSGSLRTVSRSQSPVAVEVYSAEFFRANPSPSVFESLQNINGVRPQLNCNVCNTGDIHLNGLEGPYTMVLIDGMPIVSGLSTVYGLTGIPQSLIERVEVVKGPASTLYGSEAVGGLINVITKLPADTDRFSVDVMGTSWGEVNTDMGYRTAIGPSITSMLGINYFNYERPRDDNGDGFTDIALQNRISVFNKWSVSRPDDRIMTFAARYVYEDRLGGEVGFDRQFRGSDNVYGESIYTNRWELFGTYDLPLPAAFRLSYSLNGHSQNSTYGTTIYQAQQFVGFGQLTYHPEWTGAHDLLAGIAYRYTGYDDNTFATGSETGNQPSSVSLPGAFVQHHFTLSPRNQLLLGLRYDRDSRHGNILTPRLNYKWSNHAEDTQLRVSIGNGYRVANVFTEDHAALTGARETVFAGELRPETSWNVNVNLLRKVYDWDPGILTLDATIWYTRFGNRILPDYDTDPNRIIYANLNGHAVSKGSSINADLSMTNGITARIGFTLQDVYTVEQQLRQRQLLTESVSGVWSLNVPVAKGWQVDYTGNVYGPMDLPLLGSLDPRSPKSPWFSIQNLQVRRSFSAWELYGGIKNLLDFTPPANAIARAFDPFDRDVDFQPDGAVVPTPENPYALTFDPTYVYASNQGIRAFVGFRYRIR</sequence>
<evidence type="ECO:0000259" key="10">
    <source>
        <dbReference type="Pfam" id="PF00593"/>
    </source>
</evidence>
<evidence type="ECO:0000256" key="8">
    <source>
        <dbReference type="PROSITE-ProRule" id="PRU01360"/>
    </source>
</evidence>